<dbReference type="EMBL" id="JAUHHV010000007">
    <property type="protein sequence ID" value="KAK1417743.1"/>
    <property type="molecule type" value="Genomic_DNA"/>
</dbReference>
<protein>
    <submittedName>
        <fullName evidence="1">Uncharacterized protein</fullName>
    </submittedName>
</protein>
<keyword evidence="2" id="KW-1185">Reference proteome</keyword>
<accession>A0AAD8K9V1</accession>
<sequence>MLDSYSSLAFTAHGDDKRLTKIIVYRRFSTWWMIDEVVVLSPRFSDSLGTGRERIRRRRSFCNSFEGE</sequence>
<evidence type="ECO:0000313" key="2">
    <source>
        <dbReference type="Proteomes" id="UP001229421"/>
    </source>
</evidence>
<dbReference type="Proteomes" id="UP001229421">
    <property type="component" value="Unassembled WGS sequence"/>
</dbReference>
<reference evidence="1" key="1">
    <citation type="journal article" date="2023" name="bioRxiv">
        <title>Improved chromosome-level genome assembly for marigold (Tagetes erecta).</title>
        <authorList>
            <person name="Jiang F."/>
            <person name="Yuan L."/>
            <person name="Wang S."/>
            <person name="Wang H."/>
            <person name="Xu D."/>
            <person name="Wang A."/>
            <person name="Fan W."/>
        </authorList>
    </citation>
    <scope>NUCLEOTIDE SEQUENCE</scope>
    <source>
        <strain evidence="1">WSJ</strain>
        <tissue evidence="1">Leaf</tissue>
    </source>
</reference>
<comment type="caution">
    <text evidence="1">The sequence shown here is derived from an EMBL/GenBank/DDBJ whole genome shotgun (WGS) entry which is preliminary data.</text>
</comment>
<dbReference type="AlphaFoldDB" id="A0AAD8K9V1"/>
<evidence type="ECO:0000313" key="1">
    <source>
        <dbReference type="EMBL" id="KAK1417743.1"/>
    </source>
</evidence>
<gene>
    <name evidence="1" type="ORF">QVD17_26877</name>
</gene>
<organism evidence="1 2">
    <name type="scientific">Tagetes erecta</name>
    <name type="common">African marigold</name>
    <dbReference type="NCBI Taxonomy" id="13708"/>
    <lineage>
        <taxon>Eukaryota</taxon>
        <taxon>Viridiplantae</taxon>
        <taxon>Streptophyta</taxon>
        <taxon>Embryophyta</taxon>
        <taxon>Tracheophyta</taxon>
        <taxon>Spermatophyta</taxon>
        <taxon>Magnoliopsida</taxon>
        <taxon>eudicotyledons</taxon>
        <taxon>Gunneridae</taxon>
        <taxon>Pentapetalae</taxon>
        <taxon>asterids</taxon>
        <taxon>campanulids</taxon>
        <taxon>Asterales</taxon>
        <taxon>Asteraceae</taxon>
        <taxon>Asteroideae</taxon>
        <taxon>Heliantheae alliance</taxon>
        <taxon>Tageteae</taxon>
        <taxon>Tagetes</taxon>
    </lineage>
</organism>
<name>A0AAD8K9V1_TARER</name>
<proteinExistence type="predicted"/>